<organism evidence="4 5">
    <name type="scientific">Microbacterium flavum</name>
    <dbReference type="NCBI Taxonomy" id="415216"/>
    <lineage>
        <taxon>Bacteria</taxon>
        <taxon>Bacillati</taxon>
        <taxon>Actinomycetota</taxon>
        <taxon>Actinomycetes</taxon>
        <taxon>Micrococcales</taxon>
        <taxon>Microbacteriaceae</taxon>
        <taxon>Microbacterium</taxon>
    </lineage>
</organism>
<dbReference type="Pfam" id="PF13399">
    <property type="entry name" value="LytR_C"/>
    <property type="match status" value="1"/>
</dbReference>
<gene>
    <name evidence="4" type="ORF">J0P97_11430</name>
</gene>
<dbReference type="InterPro" id="IPR027381">
    <property type="entry name" value="LytR/CpsA/Psr_C"/>
</dbReference>
<sequence>MPKTPPPKDRFDDLPSDVGRIGAHRAENPRMRGGVVLLWSLIATIVLVAAGIFGTMLATGRIALAPTPTASPSALPTAEARLDTSYKVTILNATPERGLASAMSDTLVAAGWSADDVTAGDAGSEDFATTTVYFSSPADEGAARGLASAIGGADVELSDAYAGLWGADVPQLALVIGLDRAGSAEPDPAETDAAGANG</sequence>
<evidence type="ECO:0000313" key="5">
    <source>
        <dbReference type="Proteomes" id="UP000740605"/>
    </source>
</evidence>
<protein>
    <submittedName>
        <fullName evidence="4">LytR C-terminal domain-containing protein</fullName>
    </submittedName>
</protein>
<evidence type="ECO:0000313" key="4">
    <source>
        <dbReference type="EMBL" id="MBT8798679.1"/>
    </source>
</evidence>
<proteinExistence type="predicted"/>
<feature type="region of interest" description="Disordered" evidence="1">
    <location>
        <begin position="1"/>
        <end position="21"/>
    </location>
</feature>
<reference evidence="4 5" key="1">
    <citation type="submission" date="2021-03" db="EMBL/GenBank/DDBJ databases">
        <title>Microbacterium pauli sp. nov., isolated from microfiltered milk.</title>
        <authorList>
            <person name="Bellassi P."/>
            <person name="Fontana A."/>
            <person name="Callegari M.L."/>
            <person name="Lorenzo M."/>
            <person name="Cappa F."/>
        </authorList>
    </citation>
    <scope>NUCLEOTIDE SEQUENCE [LARGE SCALE GENOMIC DNA]</scope>
    <source>
        <strain evidence="4 5">DSM 18909</strain>
    </source>
</reference>
<dbReference type="Proteomes" id="UP000740605">
    <property type="component" value="Unassembled WGS sequence"/>
</dbReference>
<dbReference type="EMBL" id="JAFLHG010000010">
    <property type="protein sequence ID" value="MBT8798679.1"/>
    <property type="molecule type" value="Genomic_DNA"/>
</dbReference>
<accession>A0ABS5XVX2</accession>
<evidence type="ECO:0000256" key="1">
    <source>
        <dbReference type="SAM" id="MobiDB-lite"/>
    </source>
</evidence>
<feature type="transmembrane region" description="Helical" evidence="2">
    <location>
        <begin position="35"/>
        <end position="58"/>
    </location>
</feature>
<dbReference type="Gene3D" id="3.30.70.2390">
    <property type="match status" value="1"/>
</dbReference>
<dbReference type="RefSeq" id="WP_215487913.1">
    <property type="nucleotide sequence ID" value="NZ_BAAAPJ010000008.1"/>
</dbReference>
<keyword evidence="2" id="KW-1133">Transmembrane helix</keyword>
<evidence type="ECO:0000259" key="3">
    <source>
        <dbReference type="Pfam" id="PF13399"/>
    </source>
</evidence>
<name>A0ABS5XVX2_9MICO</name>
<keyword evidence="2" id="KW-0472">Membrane</keyword>
<keyword evidence="2" id="KW-0812">Transmembrane</keyword>
<evidence type="ECO:0000256" key="2">
    <source>
        <dbReference type="SAM" id="Phobius"/>
    </source>
</evidence>
<feature type="compositionally biased region" description="Basic and acidic residues" evidence="1">
    <location>
        <begin position="1"/>
        <end position="13"/>
    </location>
</feature>
<keyword evidence="5" id="KW-1185">Reference proteome</keyword>
<feature type="domain" description="LytR/CpsA/Psr regulator C-terminal" evidence="3">
    <location>
        <begin position="86"/>
        <end position="177"/>
    </location>
</feature>
<comment type="caution">
    <text evidence="4">The sequence shown here is derived from an EMBL/GenBank/DDBJ whole genome shotgun (WGS) entry which is preliminary data.</text>
</comment>